<keyword evidence="3" id="KW-1185">Reference proteome</keyword>
<evidence type="ECO:0000256" key="1">
    <source>
        <dbReference type="SAM" id="MobiDB-lite"/>
    </source>
</evidence>
<dbReference type="EMBL" id="JAGPNK010000001">
    <property type="protein sequence ID" value="KAH7328364.1"/>
    <property type="molecule type" value="Genomic_DNA"/>
</dbReference>
<accession>A0A8K0WXD1</accession>
<dbReference type="AlphaFoldDB" id="A0A8K0WXD1"/>
<proteinExistence type="predicted"/>
<gene>
    <name evidence="2" type="ORF">B0I35DRAFT_473088</name>
</gene>
<dbReference type="OrthoDB" id="5221152at2759"/>
<feature type="region of interest" description="Disordered" evidence="1">
    <location>
        <begin position="40"/>
        <end position="70"/>
    </location>
</feature>
<protein>
    <submittedName>
        <fullName evidence="2">Uncharacterized protein</fullName>
    </submittedName>
</protein>
<name>A0A8K0WXD1_9HYPO</name>
<comment type="caution">
    <text evidence="2">The sequence shown here is derived from an EMBL/GenBank/DDBJ whole genome shotgun (WGS) entry which is preliminary data.</text>
</comment>
<evidence type="ECO:0000313" key="2">
    <source>
        <dbReference type="EMBL" id="KAH7328364.1"/>
    </source>
</evidence>
<feature type="compositionally biased region" description="Low complexity" evidence="1">
    <location>
        <begin position="1"/>
        <end position="15"/>
    </location>
</feature>
<feature type="region of interest" description="Disordered" evidence="1">
    <location>
        <begin position="1"/>
        <end position="21"/>
    </location>
</feature>
<reference evidence="2" key="1">
    <citation type="journal article" date="2021" name="Nat. Commun.">
        <title>Genetic determinants of endophytism in the Arabidopsis root mycobiome.</title>
        <authorList>
            <person name="Mesny F."/>
            <person name="Miyauchi S."/>
            <person name="Thiergart T."/>
            <person name="Pickel B."/>
            <person name="Atanasova L."/>
            <person name="Karlsson M."/>
            <person name="Huettel B."/>
            <person name="Barry K.W."/>
            <person name="Haridas S."/>
            <person name="Chen C."/>
            <person name="Bauer D."/>
            <person name="Andreopoulos W."/>
            <person name="Pangilinan J."/>
            <person name="LaButti K."/>
            <person name="Riley R."/>
            <person name="Lipzen A."/>
            <person name="Clum A."/>
            <person name="Drula E."/>
            <person name="Henrissat B."/>
            <person name="Kohler A."/>
            <person name="Grigoriev I.V."/>
            <person name="Martin F.M."/>
            <person name="Hacquard S."/>
        </authorList>
    </citation>
    <scope>NUCLEOTIDE SEQUENCE</scope>
    <source>
        <strain evidence="2">MPI-CAGE-CH-0235</strain>
    </source>
</reference>
<organism evidence="2 3">
    <name type="scientific">Stachybotrys elegans</name>
    <dbReference type="NCBI Taxonomy" id="80388"/>
    <lineage>
        <taxon>Eukaryota</taxon>
        <taxon>Fungi</taxon>
        <taxon>Dikarya</taxon>
        <taxon>Ascomycota</taxon>
        <taxon>Pezizomycotina</taxon>
        <taxon>Sordariomycetes</taxon>
        <taxon>Hypocreomycetidae</taxon>
        <taxon>Hypocreales</taxon>
        <taxon>Stachybotryaceae</taxon>
        <taxon>Stachybotrys</taxon>
    </lineage>
</organism>
<evidence type="ECO:0000313" key="3">
    <source>
        <dbReference type="Proteomes" id="UP000813444"/>
    </source>
</evidence>
<feature type="compositionally biased region" description="Polar residues" evidence="1">
    <location>
        <begin position="50"/>
        <end position="70"/>
    </location>
</feature>
<sequence>MPSASAPATTPAAPAGLGDNKGIKFEIRAGTARWQCTLQDRSHYERTKATRSNSTDSIDSNASTSTTGSH</sequence>
<dbReference type="Proteomes" id="UP000813444">
    <property type="component" value="Unassembled WGS sequence"/>
</dbReference>